<dbReference type="InterPro" id="IPR011990">
    <property type="entry name" value="TPR-like_helical_dom_sf"/>
</dbReference>
<evidence type="ECO:0000313" key="3">
    <source>
        <dbReference type="EMBL" id="MDO3678811.1"/>
    </source>
</evidence>
<name>A0ABT8VCV0_9BACL</name>
<sequence length="649" mass="75145">MEKLITLCMIVKNEEAVLSRCLESVKNIVDEIVIVDTGSTDHTKTIARQYTDLIFDFSWSNDFSAAKNEAISKATAPWILVLDADEYLQHEDLDIRSFLKELDPQKPLGVISSIINYVGHPNSGKMVESSAARIFPRNADIVFVRPIHEQLSYRHGELTYINGPLVIYHTGYTQDTVQLKNKTERNLSIFQAMQHSGSLKPYDYYTLGNEYMMTEQYQLALKQYQKAFVKEEFEKYWFPYCGAQMITAYLKLEQYKEACLLIDSCLQYWPQYSDFYWFKGSVLYDLGLYDAAVAELQMAITRSEKPGIQIADHQPWLISPNYGTSLPYQRLAVIHLEHLRIREAVYCLTKLLYSNPNNETVLFRLLQLMSQSESADSIISFLDKVYDAPKEHHLLMLLRVTLNLGNLPLYHYYKEECSKKSIPFPIHLQLLQALVLDRLDLFSSLIESCSLMPDDLELMTTISSASIVWKERRFAALISKSNEASALKFILDYYWGISPDNALSQKDIAVLTKLLTQLFQLGFFDTYDRLMERFNAHADELANELGHYFYSIQQIELAIDYYSILINKNKLSGKGYENLAKLYILQGEYEEAFYFIKQALQLIAVPPSLYITFLQHCQVQKLNNQIRELLQMKHSDLLDIPLLKPYLIN</sequence>
<proteinExistence type="predicted"/>
<evidence type="ECO:0000256" key="1">
    <source>
        <dbReference type="PROSITE-ProRule" id="PRU00339"/>
    </source>
</evidence>
<feature type="repeat" description="TPR" evidence="1">
    <location>
        <begin position="201"/>
        <end position="234"/>
    </location>
</feature>
<dbReference type="InterPro" id="IPR029044">
    <property type="entry name" value="Nucleotide-diphossugar_trans"/>
</dbReference>
<dbReference type="GO" id="GO:0016757">
    <property type="term" value="F:glycosyltransferase activity"/>
    <property type="evidence" value="ECO:0007669"/>
    <property type="project" value="UniProtKB-KW"/>
</dbReference>
<dbReference type="PANTHER" id="PTHR43630:SF2">
    <property type="entry name" value="GLYCOSYLTRANSFERASE"/>
    <property type="match status" value="1"/>
</dbReference>
<feature type="domain" description="Glycosyltransferase 2-like" evidence="2">
    <location>
        <begin position="7"/>
        <end position="129"/>
    </location>
</feature>
<dbReference type="InterPro" id="IPR001173">
    <property type="entry name" value="Glyco_trans_2-like"/>
</dbReference>
<reference evidence="3" key="1">
    <citation type="submission" date="2023-07" db="EMBL/GenBank/DDBJ databases">
        <authorList>
            <person name="Aktuganov G."/>
            <person name="Boyko T."/>
            <person name="Delegan Y."/>
            <person name="Galimzianova N."/>
            <person name="Gilvanova E."/>
            <person name="Korobov V."/>
            <person name="Kuzmina L."/>
            <person name="Melentiev A."/>
            <person name="Milman P."/>
            <person name="Ryabova A."/>
            <person name="Stupak E."/>
            <person name="Yasakov T."/>
            <person name="Zharikova N."/>
            <person name="Zhurenko E."/>
        </authorList>
    </citation>
    <scope>NUCLEOTIDE SEQUENCE</scope>
    <source>
        <strain evidence="3">IB-739</strain>
    </source>
</reference>
<keyword evidence="4" id="KW-1185">Reference proteome</keyword>
<dbReference type="EMBL" id="JAUMKJ010000020">
    <property type="protein sequence ID" value="MDO3678811.1"/>
    <property type="molecule type" value="Genomic_DNA"/>
</dbReference>
<dbReference type="SUPFAM" id="SSF48452">
    <property type="entry name" value="TPR-like"/>
    <property type="match status" value="1"/>
</dbReference>
<dbReference type="Pfam" id="PF00535">
    <property type="entry name" value="Glycos_transf_2"/>
    <property type="match status" value="1"/>
</dbReference>
<dbReference type="Gene3D" id="3.90.550.10">
    <property type="entry name" value="Spore Coat Polysaccharide Biosynthesis Protein SpsA, Chain A"/>
    <property type="match status" value="1"/>
</dbReference>
<dbReference type="PANTHER" id="PTHR43630">
    <property type="entry name" value="POLY-BETA-1,6-N-ACETYL-D-GLUCOSAMINE SYNTHASE"/>
    <property type="match status" value="1"/>
</dbReference>
<comment type="caution">
    <text evidence="3">The sequence shown here is derived from an EMBL/GenBank/DDBJ whole genome shotgun (WGS) entry which is preliminary data.</text>
</comment>
<dbReference type="SUPFAM" id="SSF53448">
    <property type="entry name" value="Nucleotide-diphospho-sugar transferases"/>
    <property type="match status" value="1"/>
</dbReference>
<keyword evidence="3" id="KW-0328">Glycosyltransferase</keyword>
<keyword evidence="3" id="KW-0808">Transferase</keyword>
<dbReference type="EC" id="2.4.-.-" evidence="3"/>
<evidence type="ECO:0000259" key="2">
    <source>
        <dbReference type="Pfam" id="PF00535"/>
    </source>
</evidence>
<dbReference type="PROSITE" id="PS50005">
    <property type="entry name" value="TPR"/>
    <property type="match status" value="1"/>
</dbReference>
<gene>
    <name evidence="3" type="ORF">Q3C12_17530</name>
</gene>
<accession>A0ABT8VCV0</accession>
<dbReference type="SMART" id="SM00028">
    <property type="entry name" value="TPR"/>
    <property type="match status" value="6"/>
</dbReference>
<dbReference type="CDD" id="cd02511">
    <property type="entry name" value="Beta4Glucosyltransferase"/>
    <property type="match status" value="1"/>
</dbReference>
<keyword evidence="1" id="KW-0802">TPR repeat</keyword>
<dbReference type="Gene3D" id="1.25.40.10">
    <property type="entry name" value="Tetratricopeptide repeat domain"/>
    <property type="match status" value="2"/>
</dbReference>
<dbReference type="Pfam" id="PF13432">
    <property type="entry name" value="TPR_16"/>
    <property type="match status" value="1"/>
</dbReference>
<evidence type="ECO:0000313" key="4">
    <source>
        <dbReference type="Proteomes" id="UP001168883"/>
    </source>
</evidence>
<dbReference type="RefSeq" id="WP_302879067.1">
    <property type="nucleotide sequence ID" value="NZ_JAUMKJ010000020.1"/>
</dbReference>
<dbReference type="InterPro" id="IPR019734">
    <property type="entry name" value="TPR_rpt"/>
</dbReference>
<organism evidence="3 4">
    <name type="scientific">Paenibacillus ehimensis</name>
    <dbReference type="NCBI Taxonomy" id="79264"/>
    <lineage>
        <taxon>Bacteria</taxon>
        <taxon>Bacillati</taxon>
        <taxon>Bacillota</taxon>
        <taxon>Bacilli</taxon>
        <taxon>Bacillales</taxon>
        <taxon>Paenibacillaceae</taxon>
        <taxon>Paenibacillus</taxon>
    </lineage>
</organism>
<dbReference type="Proteomes" id="UP001168883">
    <property type="component" value="Unassembled WGS sequence"/>
</dbReference>
<protein>
    <submittedName>
        <fullName evidence="3">Glycosyltransferase</fullName>
        <ecNumber evidence="3">2.4.-.-</ecNumber>
    </submittedName>
</protein>